<feature type="compositionally biased region" description="Polar residues" evidence="1">
    <location>
        <begin position="187"/>
        <end position="201"/>
    </location>
</feature>
<dbReference type="AlphaFoldDB" id="A0A0U1QKN6"/>
<accession>A0A0U1QKN6</accession>
<feature type="region of interest" description="Disordered" evidence="1">
    <location>
        <begin position="169"/>
        <end position="214"/>
    </location>
</feature>
<name>A0A0U1QKN6_9BACL</name>
<sequence>MRKPWILMLLLTINLVFVFFFWQSSTTKADEKGPIPSDAIRLRILANSDSPADQAVKRQIRDAVNAQITTWVQDLKSTNDAKRVIRAHMPQLNRTVKQALKKAHADSTYKIKLGQADFPTKMYGTFVYPAGKYDALVITLGDGRGANWWCVLFPPLCFLDFSNSDAAAKNNASTDTTAPGQERAKQTVKTSPASEDAAQQTEKPEKKTVESDDQEVQVHSFVVDFFTGVWRSIAG</sequence>
<gene>
    <name evidence="2" type="ORF">SINU_13990</name>
</gene>
<dbReference type="Pfam" id="PF09551">
    <property type="entry name" value="Spore_II_R"/>
    <property type="match status" value="1"/>
</dbReference>
<dbReference type="OrthoDB" id="9793324at2"/>
<reference evidence="2 3" key="1">
    <citation type="journal article" date="2011" name="J. Bacteriol.">
        <title>Draft genome sequence of Sporolactobacillus inulinus strain CASD, an efficient D-lactic acid-producing bacterium with high-concentration lactate tolerance capability.</title>
        <authorList>
            <person name="Yu B."/>
            <person name="Su F."/>
            <person name="Wang L."/>
            <person name="Xu K."/>
            <person name="Zhao B."/>
            <person name="Xu P."/>
        </authorList>
    </citation>
    <scope>NUCLEOTIDE SEQUENCE [LARGE SCALE GENOMIC DNA]</scope>
    <source>
        <strain evidence="2 3">CASD</strain>
    </source>
</reference>
<evidence type="ECO:0000256" key="1">
    <source>
        <dbReference type="SAM" id="MobiDB-lite"/>
    </source>
</evidence>
<evidence type="ECO:0000313" key="2">
    <source>
        <dbReference type="EMBL" id="KLI01342.1"/>
    </source>
</evidence>
<dbReference type="STRING" id="1069536.SINU_13990"/>
<dbReference type="EMBL" id="AFVQ02000220">
    <property type="protein sequence ID" value="KLI01342.1"/>
    <property type="molecule type" value="Genomic_DNA"/>
</dbReference>
<feature type="compositionally biased region" description="Low complexity" evidence="1">
    <location>
        <begin position="169"/>
        <end position="178"/>
    </location>
</feature>
<evidence type="ECO:0000313" key="3">
    <source>
        <dbReference type="Proteomes" id="UP000035553"/>
    </source>
</evidence>
<organism evidence="2 3">
    <name type="scientific">Sporolactobacillus inulinus CASD</name>
    <dbReference type="NCBI Taxonomy" id="1069536"/>
    <lineage>
        <taxon>Bacteria</taxon>
        <taxon>Bacillati</taxon>
        <taxon>Bacillota</taxon>
        <taxon>Bacilli</taxon>
        <taxon>Bacillales</taxon>
        <taxon>Sporolactobacillaceae</taxon>
        <taxon>Sporolactobacillus</taxon>
    </lineage>
</organism>
<dbReference type="RefSeq" id="WP_010026045.1">
    <property type="nucleotide sequence ID" value="NZ_AFVQ02000220.1"/>
</dbReference>
<dbReference type="InterPro" id="IPR014202">
    <property type="entry name" value="Spore_II_R"/>
</dbReference>
<comment type="caution">
    <text evidence="2">The sequence shown here is derived from an EMBL/GenBank/DDBJ whole genome shotgun (WGS) entry which is preliminary data.</text>
</comment>
<dbReference type="Proteomes" id="UP000035553">
    <property type="component" value="Unassembled WGS sequence"/>
</dbReference>
<proteinExistence type="predicted"/>
<dbReference type="NCBIfam" id="TIGR02837">
    <property type="entry name" value="spore_II_R"/>
    <property type="match status" value="1"/>
</dbReference>
<protein>
    <submittedName>
        <fullName evidence="2">Stage II sporulation protein R</fullName>
    </submittedName>
</protein>
<keyword evidence="3" id="KW-1185">Reference proteome</keyword>